<dbReference type="Gene3D" id="4.10.430.10">
    <property type="entry name" value="Histone-like protein H-NS, C-terminal domain"/>
    <property type="match status" value="1"/>
</dbReference>
<dbReference type="SUPFAM" id="SSF81273">
    <property type="entry name" value="H-NS histone-like proteins"/>
    <property type="match status" value="1"/>
</dbReference>
<dbReference type="InterPro" id="IPR021505">
    <property type="entry name" value="Phage_B3_Orf6"/>
</dbReference>
<dbReference type="RefSeq" id="WP_095523563.1">
    <property type="nucleotide sequence ID" value="NZ_MDUX01000008.1"/>
</dbReference>
<evidence type="ECO:0000256" key="1">
    <source>
        <dbReference type="SAM" id="MobiDB-lite"/>
    </source>
</evidence>
<dbReference type="InterPro" id="IPR037150">
    <property type="entry name" value="H-NS_C_dom_sf"/>
</dbReference>
<evidence type="ECO:0000313" key="3">
    <source>
        <dbReference type="EMBL" id="KAF7600163.1"/>
    </source>
</evidence>
<reference evidence="3 6" key="1">
    <citation type="submission" date="2016-08" db="EMBL/GenBank/DDBJ databases">
        <title>Candidatus Dactylopiibacterium carminicum genome sequence.</title>
        <authorList>
            <person name="Ramirez-Puebla S.T."/>
            <person name="Ormeno-Orrillo E."/>
            <person name="Vera-Ponce De Leon A."/>
            <person name="Luis L."/>
            <person name="Sanchez-Flores A."/>
            <person name="Monica R."/>
            <person name="Martinez-Romero E."/>
        </authorList>
    </citation>
    <scope>NUCLEOTIDE SEQUENCE [LARGE SCALE GENOMIC DNA]</scope>
    <source>
        <strain evidence="3">END1</strain>
    </source>
</reference>
<protein>
    <recommendedName>
        <fullName evidence="2">DNA-binding protein H-NS-like C-terminal domain-containing protein</fullName>
    </recommendedName>
</protein>
<dbReference type="Pfam" id="PF00816">
    <property type="entry name" value="Histone_HNS"/>
    <property type="match status" value="1"/>
</dbReference>
<dbReference type="InterPro" id="IPR027444">
    <property type="entry name" value="H-NS_C_dom"/>
</dbReference>
<dbReference type="Proteomes" id="UP000623509">
    <property type="component" value="Unassembled WGS sequence"/>
</dbReference>
<dbReference type="EMBL" id="MDUX01000008">
    <property type="protein sequence ID" value="KAF7600163.1"/>
    <property type="molecule type" value="Genomic_DNA"/>
</dbReference>
<dbReference type="Proteomes" id="UP000216107">
    <property type="component" value="Unassembled WGS sequence"/>
</dbReference>
<comment type="caution">
    <text evidence="4">The sequence shown here is derived from an EMBL/GenBank/DDBJ whole genome shotgun (WGS) entry which is preliminary data.</text>
</comment>
<dbReference type="Pfam" id="PF11363">
    <property type="entry name" value="DUF3164"/>
    <property type="match status" value="1"/>
</dbReference>
<dbReference type="OrthoDB" id="7554786at2"/>
<organism evidence="4 5">
    <name type="scientific">Candidatus Dactylopiibacterium carminicum</name>
    <dbReference type="NCBI Taxonomy" id="857335"/>
    <lineage>
        <taxon>Bacteria</taxon>
        <taxon>Pseudomonadati</taxon>
        <taxon>Pseudomonadota</taxon>
        <taxon>Betaproteobacteria</taxon>
        <taxon>Rhodocyclales</taxon>
        <taxon>Rhodocyclaceae</taxon>
        <taxon>Candidatus Dactylopiibacterium</taxon>
    </lineage>
</organism>
<dbReference type="EMBL" id="NMRN01000004">
    <property type="protein sequence ID" value="PAS94817.1"/>
    <property type="molecule type" value="Genomic_DNA"/>
</dbReference>
<sequence>MSTPADVKYRNPEYPSQTWSGRGRMPKWVDEYVGNVGPIEDLLISASDTKAAEEEGAIDLGIGDAATPTLGERLYADRIAAGTASMPDDNSPSLTPGTLLALTQMGIPHRTVIDTQYQPGTVAHDSTQAQPGAGNAKPLPGSGFRSSSEATTMPVAVSGAELDGITTAERALAEFLEVDLSASTEVLLFRVRENSRVLLVEEIRMGLRLAALKERLRHGEFLPAVAEIGIPERAAQKAMQTARAFAAEGDARRRQQLLDMGKTRGAALLATKPEVREQILSDPELSLEAMEATFGDIEAFVDLSAEQYGTTLRGVAGKGNLSLLTFDGRYKVQRAISESITFDERLLAAKALIDEFINDLTSKPGVPSDLKVLVNDAFQVDKSGNLSVGRVLGLRRFDISDPRWLSAMKAIGESVQVIGSKSYLRVYERVGDTDQFRAIPLDVAGV</sequence>
<accession>A0A272EXH0</accession>
<proteinExistence type="predicted"/>
<feature type="region of interest" description="Disordered" evidence="1">
    <location>
        <begin position="124"/>
        <end position="148"/>
    </location>
</feature>
<feature type="domain" description="DNA-binding protein H-NS-like C-terminal" evidence="2">
    <location>
        <begin position="2"/>
        <end position="44"/>
    </location>
</feature>
<dbReference type="AlphaFoldDB" id="A0A272EXH0"/>
<reference evidence="4 5" key="2">
    <citation type="submission" date="2017-07" db="EMBL/GenBank/DDBJ databases">
        <title>Candidatus Dactylopiibacterium carminicum, a nitrogen-fixing symbiont of the cochineal insect Dactylopius coccus and Dactylopius opuntiae (Hemiptera: Coccoidea: Dactylopiidae).</title>
        <authorList>
            <person name="Vera A."/>
        </authorList>
    </citation>
    <scope>NUCLEOTIDE SEQUENCE [LARGE SCALE GENOMIC DNA]</scope>
    <source>
        <strain evidence="4 5">NFDCM</strain>
    </source>
</reference>
<evidence type="ECO:0000313" key="6">
    <source>
        <dbReference type="Proteomes" id="UP000623509"/>
    </source>
</evidence>
<name>A0A272EXH0_9RHOO</name>
<evidence type="ECO:0000259" key="2">
    <source>
        <dbReference type="SMART" id="SM00528"/>
    </source>
</evidence>
<evidence type="ECO:0000313" key="5">
    <source>
        <dbReference type="Proteomes" id="UP000216107"/>
    </source>
</evidence>
<dbReference type="GO" id="GO:0003677">
    <property type="term" value="F:DNA binding"/>
    <property type="evidence" value="ECO:0007669"/>
    <property type="project" value="InterPro"/>
</dbReference>
<keyword evidence="6" id="KW-1185">Reference proteome</keyword>
<dbReference type="SMART" id="SM00528">
    <property type="entry name" value="HNS"/>
    <property type="match status" value="1"/>
</dbReference>
<evidence type="ECO:0000313" key="4">
    <source>
        <dbReference type="EMBL" id="PAS94817.1"/>
    </source>
</evidence>
<gene>
    <name evidence="3" type="ORF">BGI27_03650</name>
    <name evidence="4" type="ORF">CGU29_02650</name>
</gene>